<dbReference type="PANTHER" id="PTHR45657:SF50">
    <property type="entry name" value="PHOSPHATIDYLINOSITOL_PHOSPHATIDYLCHOLINE TRANSFER PROTEIN SFH11"/>
    <property type="match status" value="1"/>
</dbReference>
<reference evidence="1 2" key="1">
    <citation type="journal article" date="2016" name="Sci. Rep.">
        <title>The genome sequence of the outbreeding globe artichoke constructed de novo incorporating a phase-aware low-pass sequencing strategy of F1 progeny.</title>
        <authorList>
            <person name="Scaglione D."/>
            <person name="Reyes-Chin-Wo S."/>
            <person name="Acquadro A."/>
            <person name="Froenicke L."/>
            <person name="Portis E."/>
            <person name="Beitel C."/>
            <person name="Tirone M."/>
            <person name="Mauro R."/>
            <person name="Lo Monaco A."/>
            <person name="Mauromicale G."/>
            <person name="Faccioli P."/>
            <person name="Cattivelli L."/>
            <person name="Rieseberg L."/>
            <person name="Michelmore R."/>
            <person name="Lanteri S."/>
        </authorList>
    </citation>
    <scope>NUCLEOTIDE SEQUENCE [LARGE SCALE GENOMIC DNA]</scope>
    <source>
        <strain evidence="1">2C</strain>
    </source>
</reference>
<dbReference type="Gramene" id="KVH95548">
    <property type="protein sequence ID" value="KVH95548"/>
    <property type="gene ID" value="Ccrd_002382"/>
</dbReference>
<protein>
    <submittedName>
        <fullName evidence="1">CRAL-TRIO domain-containing protein</fullName>
    </submittedName>
</protein>
<proteinExistence type="predicted"/>
<dbReference type="Proteomes" id="UP000243975">
    <property type="component" value="Unassembled WGS sequence"/>
</dbReference>
<dbReference type="InterPro" id="IPR051026">
    <property type="entry name" value="PI/PC_transfer"/>
</dbReference>
<dbReference type="InterPro" id="IPR036865">
    <property type="entry name" value="CRAL-TRIO_dom_sf"/>
</dbReference>
<evidence type="ECO:0000313" key="2">
    <source>
        <dbReference type="Proteomes" id="UP000243975"/>
    </source>
</evidence>
<name>A0A103XRI5_CYNCS</name>
<comment type="caution">
    <text evidence="1">The sequence shown here is derived from an EMBL/GenBank/DDBJ whole genome shotgun (WGS) entry which is preliminary data.</text>
</comment>
<gene>
    <name evidence="1" type="ORF">Ccrd_002382</name>
</gene>
<dbReference type="AlphaFoldDB" id="A0A103XRI5"/>
<dbReference type="SUPFAM" id="SSF52087">
    <property type="entry name" value="CRAL/TRIO domain"/>
    <property type="match status" value="1"/>
</dbReference>
<accession>A0A103XRI5</accession>
<keyword evidence="2" id="KW-1185">Reference proteome</keyword>
<dbReference type="Gene3D" id="3.40.525.10">
    <property type="entry name" value="CRAL-TRIO lipid binding domain"/>
    <property type="match status" value="1"/>
</dbReference>
<dbReference type="PANTHER" id="PTHR45657">
    <property type="entry name" value="CRAL-TRIO DOMAIN-CONTAINING PROTEIN YKL091C-RELATED"/>
    <property type="match status" value="1"/>
</dbReference>
<evidence type="ECO:0000313" key="1">
    <source>
        <dbReference type="EMBL" id="KVH95548.1"/>
    </source>
</evidence>
<organism evidence="1 2">
    <name type="scientific">Cynara cardunculus var. scolymus</name>
    <name type="common">Globe artichoke</name>
    <name type="synonym">Cynara scolymus</name>
    <dbReference type="NCBI Taxonomy" id="59895"/>
    <lineage>
        <taxon>Eukaryota</taxon>
        <taxon>Viridiplantae</taxon>
        <taxon>Streptophyta</taxon>
        <taxon>Embryophyta</taxon>
        <taxon>Tracheophyta</taxon>
        <taxon>Spermatophyta</taxon>
        <taxon>Magnoliopsida</taxon>
        <taxon>eudicotyledons</taxon>
        <taxon>Gunneridae</taxon>
        <taxon>Pentapetalae</taxon>
        <taxon>asterids</taxon>
        <taxon>campanulids</taxon>
        <taxon>Asterales</taxon>
        <taxon>Asteraceae</taxon>
        <taxon>Carduoideae</taxon>
        <taxon>Cardueae</taxon>
        <taxon>Carduinae</taxon>
        <taxon>Cynara</taxon>
    </lineage>
</organism>
<dbReference type="EMBL" id="LEKV01004382">
    <property type="protein sequence ID" value="KVH95548.1"/>
    <property type="molecule type" value="Genomic_DNA"/>
</dbReference>
<sequence>MLQRFKFQVLGTNYKNDFIEAIDPSNLPSFFGGNCECLDYGGCLLSDKGPWNNPEIMDMLQEMTDSGDESGASNNKVSESDMDDIVIEDVNDITNPTENREDENKLSSMKLRSLEAVLNESSMIFQKLEVALNDAKLGLDWAFFKSWISKLISSNFLLNFPDDVTSTLWVAISFISLKIKHEALTRGGCVATHLKESSVTSMSGPPTYDPSITTA</sequence>